<dbReference type="EMBL" id="CM023487">
    <property type="protein sequence ID" value="KAH6926295.1"/>
    <property type="molecule type" value="Genomic_DNA"/>
</dbReference>
<gene>
    <name evidence="1" type="ORF">HPB50_016478</name>
</gene>
<evidence type="ECO:0000313" key="2">
    <source>
        <dbReference type="Proteomes" id="UP000821845"/>
    </source>
</evidence>
<sequence length="608" mass="65944">METPQDAIPPPPPPPLPSASVYRQSGEAKAHDVKPETTIQGVLERQFHRITAGSEEAVVMSRMTPLRPVLQDGPQCGLVALSMASQLLQDHPVSVDALFEMAKSLQFTKKGEMFSVENMKTLAEACLQGLCAEIVCDEHRQKGQVIKHLLKGKPVLIPYDSDSNFEPCLKHGHTAHWAVLHGICLVLHRSSLNECMLENVLEMDSVCSRIFHIHNAIPEKVFLMLSHLAESPKTGPSKITVQRAMRKDSESSKTLFLEPPISIATHEEEAMSAPKRQDLNYPLLVDKCVSPTAIPHNGKNYRLGFTVCSNGLIQGNVKETAIKGAEADLSAYSGPNMSVVPERIHEFFEPPKPQEGTVLPRYGVENGYLVLEDFKTRDLPRPPPAGWESARRLGAMAGAAVFLFMAVLVVGIIVHLVISAESDSKVLEPPVAANHTNETVASANLQMDNSGGESGAQATLEGDVAFAVALNAASHRRLPHMLRRSKSTLSRSTNRQRGSKGAAAPSPEQRRLHSSAGATSRLSRRKIRQNRFAISTPNSSGGTATGISRSAEKTPSEGGDNDRDSAGDEGYDDDNGSGGDSDINVRRDSTAFSREAFVDFFVHSSVHS</sequence>
<name>A0ACB7RV79_HYAAI</name>
<reference evidence="1" key="1">
    <citation type="submission" date="2020-05" db="EMBL/GenBank/DDBJ databases">
        <title>Large-scale comparative analyses of tick genomes elucidate their genetic diversity and vector capacities.</title>
        <authorList>
            <person name="Jia N."/>
            <person name="Wang J."/>
            <person name="Shi W."/>
            <person name="Du L."/>
            <person name="Sun Y."/>
            <person name="Zhan W."/>
            <person name="Jiang J."/>
            <person name="Wang Q."/>
            <person name="Zhang B."/>
            <person name="Ji P."/>
            <person name="Sakyi L.B."/>
            <person name="Cui X."/>
            <person name="Yuan T."/>
            <person name="Jiang B."/>
            <person name="Yang W."/>
            <person name="Lam T.T.-Y."/>
            <person name="Chang Q."/>
            <person name="Ding S."/>
            <person name="Wang X."/>
            <person name="Zhu J."/>
            <person name="Ruan X."/>
            <person name="Zhao L."/>
            <person name="Wei J."/>
            <person name="Que T."/>
            <person name="Du C."/>
            <person name="Cheng J."/>
            <person name="Dai P."/>
            <person name="Han X."/>
            <person name="Huang E."/>
            <person name="Gao Y."/>
            <person name="Liu J."/>
            <person name="Shao H."/>
            <person name="Ye R."/>
            <person name="Li L."/>
            <person name="Wei W."/>
            <person name="Wang X."/>
            <person name="Wang C."/>
            <person name="Yang T."/>
            <person name="Huo Q."/>
            <person name="Li W."/>
            <person name="Guo W."/>
            <person name="Chen H."/>
            <person name="Zhou L."/>
            <person name="Ni X."/>
            <person name="Tian J."/>
            <person name="Zhou Y."/>
            <person name="Sheng Y."/>
            <person name="Liu T."/>
            <person name="Pan Y."/>
            <person name="Xia L."/>
            <person name="Li J."/>
            <person name="Zhao F."/>
            <person name="Cao W."/>
        </authorList>
    </citation>
    <scope>NUCLEOTIDE SEQUENCE</scope>
    <source>
        <strain evidence="1">Hyas-2018</strain>
    </source>
</reference>
<evidence type="ECO:0000313" key="1">
    <source>
        <dbReference type="EMBL" id="KAH6926295.1"/>
    </source>
</evidence>
<proteinExistence type="predicted"/>
<accession>A0ACB7RV79</accession>
<organism evidence="1 2">
    <name type="scientific">Hyalomma asiaticum</name>
    <name type="common">Tick</name>
    <dbReference type="NCBI Taxonomy" id="266040"/>
    <lineage>
        <taxon>Eukaryota</taxon>
        <taxon>Metazoa</taxon>
        <taxon>Ecdysozoa</taxon>
        <taxon>Arthropoda</taxon>
        <taxon>Chelicerata</taxon>
        <taxon>Arachnida</taxon>
        <taxon>Acari</taxon>
        <taxon>Parasitiformes</taxon>
        <taxon>Ixodida</taxon>
        <taxon>Ixodoidea</taxon>
        <taxon>Ixodidae</taxon>
        <taxon>Hyalomminae</taxon>
        <taxon>Hyalomma</taxon>
    </lineage>
</organism>
<protein>
    <submittedName>
        <fullName evidence="1">Uncharacterized protein</fullName>
    </submittedName>
</protein>
<comment type="caution">
    <text evidence="1">The sequence shown here is derived from an EMBL/GenBank/DDBJ whole genome shotgun (WGS) entry which is preliminary data.</text>
</comment>
<keyword evidence="2" id="KW-1185">Reference proteome</keyword>
<dbReference type="Proteomes" id="UP000821845">
    <property type="component" value="Chromosome 7"/>
</dbReference>